<dbReference type="Proteomes" id="UP000569732">
    <property type="component" value="Unassembled WGS sequence"/>
</dbReference>
<dbReference type="RefSeq" id="WP_180570876.1">
    <property type="nucleotide sequence ID" value="NZ_JACCKB010000053.1"/>
</dbReference>
<comment type="caution">
    <text evidence="2">The sequence shown here is derived from an EMBL/GenBank/DDBJ whole genome shotgun (WGS) entry which is preliminary data.</text>
</comment>
<evidence type="ECO:0000313" key="3">
    <source>
        <dbReference type="Proteomes" id="UP000569732"/>
    </source>
</evidence>
<feature type="coiled-coil region" evidence="1">
    <location>
        <begin position="135"/>
        <end position="162"/>
    </location>
</feature>
<sequence>MKGYGLAGKVVFKTATNIATVWRWGLVGLAIVGLDGCVTLSQEECLSANWRTIGYEDGTKGRLPGFVAEHRKACAKYGIAPDLTTYQQGREEGVRHYCRPANGYYLGRHGYSYSGVCSAEEEPEFLQAWRQGERAYRTEQRIRELEREIWQLRENVERLKQEKNTKIPPPSCRLVKPYALGIVIQS</sequence>
<protein>
    <submittedName>
        <fullName evidence="2">DUF2799 domain-containing protein</fullName>
    </submittedName>
</protein>
<dbReference type="InterPro" id="IPR021242">
    <property type="entry name" value="DUF2799"/>
</dbReference>
<keyword evidence="1" id="KW-0175">Coiled coil</keyword>
<dbReference type="Pfam" id="PF10973">
    <property type="entry name" value="DUF2799"/>
    <property type="match status" value="1"/>
</dbReference>
<reference evidence="2 3" key="1">
    <citation type="submission" date="2020-07" db="EMBL/GenBank/DDBJ databases">
        <title>Endozoicomonas sp. nov., isolated from sediment.</title>
        <authorList>
            <person name="Gu T."/>
        </authorList>
    </citation>
    <scope>NUCLEOTIDE SEQUENCE [LARGE SCALE GENOMIC DNA]</scope>
    <source>
        <strain evidence="2 3">SM1973</strain>
    </source>
</reference>
<evidence type="ECO:0000313" key="2">
    <source>
        <dbReference type="EMBL" id="NYZ68875.1"/>
    </source>
</evidence>
<dbReference type="AlphaFoldDB" id="A0A853IIE9"/>
<name>A0A853IIE9_9GAMM</name>
<organism evidence="2 3">
    <name type="scientific">Spartinivicinus marinus</name>
    <dbReference type="NCBI Taxonomy" id="2994442"/>
    <lineage>
        <taxon>Bacteria</taxon>
        <taxon>Pseudomonadati</taxon>
        <taxon>Pseudomonadota</taxon>
        <taxon>Gammaproteobacteria</taxon>
        <taxon>Oceanospirillales</taxon>
        <taxon>Zooshikellaceae</taxon>
        <taxon>Spartinivicinus</taxon>
    </lineage>
</organism>
<keyword evidence="3" id="KW-1185">Reference proteome</keyword>
<accession>A0A853IIE9</accession>
<evidence type="ECO:0000256" key="1">
    <source>
        <dbReference type="SAM" id="Coils"/>
    </source>
</evidence>
<gene>
    <name evidence="2" type="ORF">H0A36_22915</name>
</gene>
<dbReference type="EMBL" id="JACCKB010000053">
    <property type="protein sequence ID" value="NYZ68875.1"/>
    <property type="molecule type" value="Genomic_DNA"/>
</dbReference>
<proteinExistence type="predicted"/>